<name>A0A0A2LY43_9FLAO</name>
<keyword evidence="2" id="KW-0313">Glucose metabolism</keyword>
<dbReference type="RefSeq" id="WP_026300204.1">
    <property type="nucleotide sequence ID" value="NZ_KB899981.1"/>
</dbReference>
<evidence type="ECO:0000313" key="4">
    <source>
        <dbReference type="EMBL" id="KGO84924.1"/>
    </source>
</evidence>
<comment type="similarity">
    <text evidence="1">Belongs to the cycloisomerase 2 family.</text>
</comment>
<comment type="caution">
    <text evidence="4">The sequence shown here is derived from an EMBL/GenBank/DDBJ whole genome shotgun (WGS) entry which is preliminary data.</text>
</comment>
<evidence type="ECO:0000313" key="5">
    <source>
        <dbReference type="Proteomes" id="UP000030152"/>
    </source>
</evidence>
<protein>
    <submittedName>
        <fullName evidence="4">6-phosphogluconolactonase</fullName>
    </submittedName>
</protein>
<dbReference type="InterPro" id="IPR011048">
    <property type="entry name" value="Haem_d1_sf"/>
</dbReference>
<accession>A0A0A2LY43</accession>
<gene>
    <name evidence="4" type="ORF">Q765_19035</name>
</gene>
<dbReference type="InterPro" id="IPR019405">
    <property type="entry name" value="Lactonase_7-beta_prop"/>
</dbReference>
<dbReference type="PANTHER" id="PTHR30344:SF1">
    <property type="entry name" value="6-PHOSPHOGLUCONOLACTONASE"/>
    <property type="match status" value="1"/>
</dbReference>
<dbReference type="PANTHER" id="PTHR30344">
    <property type="entry name" value="6-PHOSPHOGLUCONOLACTONASE-RELATED"/>
    <property type="match status" value="1"/>
</dbReference>
<dbReference type="Pfam" id="PF10282">
    <property type="entry name" value="Lactonase"/>
    <property type="match status" value="1"/>
</dbReference>
<feature type="signal peptide" evidence="3">
    <location>
        <begin position="1"/>
        <end position="19"/>
    </location>
</feature>
<dbReference type="GO" id="GO:0017057">
    <property type="term" value="F:6-phosphogluconolactonase activity"/>
    <property type="evidence" value="ECO:0007669"/>
    <property type="project" value="TreeGrafter"/>
</dbReference>
<evidence type="ECO:0000256" key="3">
    <source>
        <dbReference type="SAM" id="SignalP"/>
    </source>
</evidence>
<dbReference type="GO" id="GO:0006006">
    <property type="term" value="P:glucose metabolic process"/>
    <property type="evidence" value="ECO:0007669"/>
    <property type="project" value="UniProtKB-KW"/>
</dbReference>
<reference evidence="4 5" key="1">
    <citation type="submission" date="2013-09" db="EMBL/GenBank/DDBJ databases">
        <authorList>
            <person name="Zeng Z."/>
            <person name="Chen C."/>
        </authorList>
    </citation>
    <scope>NUCLEOTIDE SEQUENCE [LARGE SCALE GENOMIC DNA]</scope>
    <source>
        <strain evidence="4 5">WB 3.3-2</strain>
    </source>
</reference>
<dbReference type="Gene3D" id="2.130.10.10">
    <property type="entry name" value="YVTN repeat-like/Quinoprotein amine dehydrogenase"/>
    <property type="match status" value="1"/>
</dbReference>
<feature type="chain" id="PRO_5001990645" evidence="3">
    <location>
        <begin position="20"/>
        <end position="372"/>
    </location>
</feature>
<evidence type="ECO:0000256" key="1">
    <source>
        <dbReference type="ARBA" id="ARBA00005564"/>
    </source>
</evidence>
<dbReference type="InterPro" id="IPR015943">
    <property type="entry name" value="WD40/YVTN_repeat-like_dom_sf"/>
</dbReference>
<proteinExistence type="inferred from homology"/>
<dbReference type="EMBL" id="JRLX01000031">
    <property type="protein sequence ID" value="KGO84924.1"/>
    <property type="molecule type" value="Genomic_DNA"/>
</dbReference>
<sequence>MIKKLSPLFFILFTINTFAQNTYVFFGSYNQNQVKEGIYVYQLDTVSGRLSKITSVKVGNPSYLTVTPNGFIYACTNTKTPNEGSVSAYKFNPTTKSLTFMNRQESGGENPVYVTVDASEKWIINANYTDAGVSVHHLNQDGSIGAMVQNFKFTEGSINPERQTGAHIHSAVFAPDFKYIFFPDLGADKIRAYTFNETAASEPLQNTASTYIPTTPGGGPRHFTFHPNGKFAYCIEEMGGAVSAYVYKNGGLDSLQRIYTHPETVTGGFESSDIHISPDGKFLYASNRGKENNIAIFSIGENGTLKPVGYQSTLGNHPRIFAIDPSGKFLIVTNVNSSNVIVFRRDAITGLLIKTGKEITIKNVSCVQITKY</sequence>
<evidence type="ECO:0000256" key="2">
    <source>
        <dbReference type="ARBA" id="ARBA00022526"/>
    </source>
</evidence>
<organism evidence="4 5">
    <name type="scientific">Flavobacterium rivuli WB 3.3-2 = DSM 21788</name>
    <dbReference type="NCBI Taxonomy" id="1121895"/>
    <lineage>
        <taxon>Bacteria</taxon>
        <taxon>Pseudomonadati</taxon>
        <taxon>Bacteroidota</taxon>
        <taxon>Flavobacteriia</taxon>
        <taxon>Flavobacteriales</taxon>
        <taxon>Flavobacteriaceae</taxon>
        <taxon>Flavobacterium</taxon>
    </lineage>
</organism>
<keyword evidence="5" id="KW-1185">Reference proteome</keyword>
<dbReference type="STRING" id="1121895.GCA_000378485_03894"/>
<dbReference type="AlphaFoldDB" id="A0A0A2LY43"/>
<dbReference type="Proteomes" id="UP000030152">
    <property type="component" value="Unassembled WGS sequence"/>
</dbReference>
<dbReference type="InterPro" id="IPR050282">
    <property type="entry name" value="Cycloisomerase_2"/>
</dbReference>
<dbReference type="OrthoDB" id="9790815at2"/>
<keyword evidence="3" id="KW-0732">Signal</keyword>
<dbReference type="SUPFAM" id="SSF51004">
    <property type="entry name" value="C-terminal (heme d1) domain of cytochrome cd1-nitrite reductase"/>
    <property type="match status" value="1"/>
</dbReference>
<keyword evidence="2" id="KW-0119">Carbohydrate metabolism</keyword>
<dbReference type="eggNOG" id="COG2706">
    <property type="taxonomic scope" value="Bacteria"/>
</dbReference>